<organism evidence="2 3">
    <name type="scientific">Monilinia fructigena</name>
    <dbReference type="NCBI Taxonomy" id="38457"/>
    <lineage>
        <taxon>Eukaryota</taxon>
        <taxon>Fungi</taxon>
        <taxon>Dikarya</taxon>
        <taxon>Ascomycota</taxon>
        <taxon>Pezizomycotina</taxon>
        <taxon>Leotiomycetes</taxon>
        <taxon>Helotiales</taxon>
        <taxon>Sclerotiniaceae</taxon>
        <taxon>Monilinia</taxon>
    </lineage>
</organism>
<evidence type="ECO:0000313" key="3">
    <source>
        <dbReference type="Proteomes" id="UP000249056"/>
    </source>
</evidence>
<evidence type="ECO:0000313" key="2">
    <source>
        <dbReference type="EMBL" id="RAL60595.1"/>
    </source>
</evidence>
<accession>A0A395IK38</accession>
<dbReference type="OrthoDB" id="63267at2759"/>
<feature type="compositionally biased region" description="Low complexity" evidence="1">
    <location>
        <begin position="62"/>
        <end position="74"/>
    </location>
</feature>
<proteinExistence type="predicted"/>
<gene>
    <name evidence="2" type="ORF">DID88_009790</name>
</gene>
<dbReference type="AlphaFoldDB" id="A0A395IK38"/>
<dbReference type="Proteomes" id="UP000249056">
    <property type="component" value="Unassembled WGS sequence"/>
</dbReference>
<keyword evidence="3" id="KW-1185">Reference proteome</keyword>
<reference evidence="2 3" key="1">
    <citation type="submission" date="2018-06" db="EMBL/GenBank/DDBJ databases">
        <title>Genome Sequence of the Brown Rot Fungal Pathogen Monilinia fructigena.</title>
        <authorList>
            <person name="Landi L."/>
            <person name="De Miccolis Angelini R.M."/>
            <person name="Pollastro S."/>
            <person name="Abate D."/>
            <person name="Faretra F."/>
            <person name="Romanazzi G."/>
        </authorList>
    </citation>
    <scope>NUCLEOTIDE SEQUENCE [LARGE SCALE GENOMIC DNA]</scope>
    <source>
        <strain evidence="2 3">Mfrg269</strain>
    </source>
</reference>
<protein>
    <submittedName>
        <fullName evidence="2">Uncharacterized protein</fullName>
    </submittedName>
</protein>
<feature type="region of interest" description="Disordered" evidence="1">
    <location>
        <begin position="1"/>
        <end position="175"/>
    </location>
</feature>
<feature type="compositionally biased region" description="Polar residues" evidence="1">
    <location>
        <begin position="129"/>
        <end position="175"/>
    </location>
</feature>
<feature type="compositionally biased region" description="Polar residues" evidence="1">
    <location>
        <begin position="17"/>
        <end position="54"/>
    </location>
</feature>
<dbReference type="EMBL" id="QKRW01000039">
    <property type="protein sequence ID" value="RAL60595.1"/>
    <property type="molecule type" value="Genomic_DNA"/>
</dbReference>
<sequence length="175" mass="18866">MPTLGFLKKKRTKESPGITSPTSSQATSPITPTSSRGFDNSIASISSQSTVPQSRENEVLQTTTSRTSRTSRTSDQPTGVWQESLNDTRSNSTAAICADTFEQQHHHHQQQHKQNSPSISNLIHPPQNDGASQSYPTPPASSQTSLHPVAATTSTISMDSTQRHSQQQVQAATAD</sequence>
<evidence type="ECO:0000256" key="1">
    <source>
        <dbReference type="SAM" id="MobiDB-lite"/>
    </source>
</evidence>
<name>A0A395IK38_9HELO</name>
<comment type="caution">
    <text evidence="2">The sequence shown here is derived from an EMBL/GenBank/DDBJ whole genome shotgun (WGS) entry which is preliminary data.</text>
</comment>
<feature type="compositionally biased region" description="Polar residues" evidence="1">
    <location>
        <begin position="75"/>
        <end position="94"/>
    </location>
</feature>